<dbReference type="Proteomes" id="UP000198649">
    <property type="component" value="Unassembled WGS sequence"/>
</dbReference>
<dbReference type="PRINTS" id="PR00368">
    <property type="entry name" value="FADPNR"/>
</dbReference>
<dbReference type="InterPro" id="IPR036188">
    <property type="entry name" value="FAD/NAD-bd_sf"/>
</dbReference>
<evidence type="ECO:0000256" key="3">
    <source>
        <dbReference type="ARBA" id="ARBA00048132"/>
    </source>
</evidence>
<evidence type="ECO:0000256" key="1">
    <source>
        <dbReference type="ARBA" id="ARBA00022630"/>
    </source>
</evidence>
<dbReference type="EMBL" id="FOQG01000004">
    <property type="protein sequence ID" value="SFI01697.1"/>
    <property type="molecule type" value="Genomic_DNA"/>
</dbReference>
<keyword evidence="1" id="KW-0285">Flavoprotein</keyword>
<evidence type="ECO:0000256" key="2">
    <source>
        <dbReference type="ARBA" id="ARBA00023002"/>
    </source>
</evidence>
<keyword evidence="2" id="KW-0560">Oxidoreductase</keyword>
<reference evidence="5 6" key="1">
    <citation type="submission" date="2016-10" db="EMBL/GenBank/DDBJ databases">
        <authorList>
            <person name="de Groot N.N."/>
        </authorList>
    </citation>
    <scope>NUCLEOTIDE SEQUENCE [LARGE SCALE GENOMIC DNA]</scope>
    <source>
        <strain evidence="5 6">CGMCC 1.11156</strain>
    </source>
</reference>
<dbReference type="RefSeq" id="WP_091111314.1">
    <property type="nucleotide sequence ID" value="NZ_BKAF01000019.1"/>
</dbReference>
<evidence type="ECO:0000313" key="6">
    <source>
        <dbReference type="Proteomes" id="UP000198649"/>
    </source>
</evidence>
<comment type="catalytic activity">
    <reaction evidence="3">
        <text>[thioredoxin]-dithiol + NADP(+) = [thioredoxin]-disulfide + NADPH + H(+)</text>
        <dbReference type="Rhea" id="RHEA:20345"/>
        <dbReference type="Rhea" id="RHEA-COMP:10698"/>
        <dbReference type="Rhea" id="RHEA-COMP:10700"/>
        <dbReference type="ChEBI" id="CHEBI:15378"/>
        <dbReference type="ChEBI" id="CHEBI:29950"/>
        <dbReference type="ChEBI" id="CHEBI:50058"/>
        <dbReference type="ChEBI" id="CHEBI:57783"/>
        <dbReference type="ChEBI" id="CHEBI:58349"/>
        <dbReference type="EC" id="1.8.1.9"/>
    </reaction>
</comment>
<protein>
    <submittedName>
        <fullName evidence="5">Thioredoxin reductase</fullName>
    </submittedName>
</protein>
<dbReference type="GO" id="GO:0004791">
    <property type="term" value="F:thioredoxin-disulfide reductase (NADPH) activity"/>
    <property type="evidence" value="ECO:0007669"/>
    <property type="project" value="UniProtKB-EC"/>
</dbReference>
<gene>
    <name evidence="5" type="ORF">SAMN05216561_10432</name>
</gene>
<dbReference type="Pfam" id="PF07992">
    <property type="entry name" value="Pyr_redox_2"/>
    <property type="match status" value="1"/>
</dbReference>
<proteinExistence type="predicted"/>
<accession>A0A1I3ERU4</accession>
<dbReference type="Gene3D" id="3.50.50.60">
    <property type="entry name" value="FAD/NAD(P)-binding domain"/>
    <property type="match status" value="2"/>
</dbReference>
<keyword evidence="6" id="KW-1185">Reference proteome</keyword>
<dbReference type="PRINTS" id="PR00469">
    <property type="entry name" value="PNDRDTASEII"/>
</dbReference>
<dbReference type="InterPro" id="IPR023753">
    <property type="entry name" value="FAD/NAD-binding_dom"/>
</dbReference>
<dbReference type="PANTHER" id="PTHR48105">
    <property type="entry name" value="THIOREDOXIN REDUCTASE 1-RELATED-RELATED"/>
    <property type="match status" value="1"/>
</dbReference>
<organism evidence="5 6">
    <name type="scientific">Nocardioides psychrotolerans</name>
    <dbReference type="NCBI Taxonomy" id="1005945"/>
    <lineage>
        <taxon>Bacteria</taxon>
        <taxon>Bacillati</taxon>
        <taxon>Actinomycetota</taxon>
        <taxon>Actinomycetes</taxon>
        <taxon>Propionibacteriales</taxon>
        <taxon>Nocardioidaceae</taxon>
        <taxon>Nocardioides</taxon>
    </lineage>
</organism>
<dbReference type="SUPFAM" id="SSF51905">
    <property type="entry name" value="FAD/NAD(P)-binding domain"/>
    <property type="match status" value="1"/>
</dbReference>
<dbReference type="OrthoDB" id="9786503at2"/>
<evidence type="ECO:0000313" key="5">
    <source>
        <dbReference type="EMBL" id="SFI01697.1"/>
    </source>
</evidence>
<feature type="domain" description="FAD/NAD(P)-binding" evidence="4">
    <location>
        <begin position="4"/>
        <end position="291"/>
    </location>
</feature>
<dbReference type="AlphaFoldDB" id="A0A1I3ERU4"/>
<evidence type="ECO:0000259" key="4">
    <source>
        <dbReference type="Pfam" id="PF07992"/>
    </source>
</evidence>
<dbReference type="InterPro" id="IPR050097">
    <property type="entry name" value="Ferredoxin-NADP_redctase_2"/>
</dbReference>
<dbReference type="STRING" id="1005945.SAMN05216561_10432"/>
<sequence length="326" mass="34315">MNEYDVVVVGGGAAGLSAALVLTRARRHVAVVDSGQPRNAPAAHMQGFLGSDGLPPTELLAAGRSEVAGYGGHLLSGTVASITRCTQTGAHARQGFDVALEDGSTLRTRRVLVTTGLRDEVPDLPGVRERWGRDLLHCPYCHGYEVRDQPLGVLGGAPDEIHVAIAHAHLIRQWSDDVVFFTNGAALTASQREQLVARAIGVVDERVTRLVVENDELSGVELDSGRVVRRAAVFVRPHFVPNDDLLARLGCANHDTGWVAVDAVGRTSVPGVWAAGNAVNPRAQVITAAGEGSGAAIAINNDLVEEDLPIAVVNFRLGLPLSPSAT</sequence>
<name>A0A1I3ERU4_9ACTN</name>